<evidence type="ECO:0000256" key="2">
    <source>
        <dbReference type="ARBA" id="ARBA00011245"/>
    </source>
</evidence>
<dbReference type="Pfam" id="PF01263">
    <property type="entry name" value="Aldose_epim"/>
    <property type="match status" value="1"/>
</dbReference>
<name>A0A6G1U4I8_9BACT</name>
<evidence type="ECO:0000313" key="4">
    <source>
        <dbReference type="EMBL" id="MQN81681.1"/>
    </source>
</evidence>
<dbReference type="Gene3D" id="2.70.98.10">
    <property type="match status" value="1"/>
</dbReference>
<gene>
    <name evidence="4" type="ORF">F7D73_12140</name>
</gene>
<evidence type="ECO:0000256" key="1">
    <source>
        <dbReference type="ARBA" id="ARBA00001913"/>
    </source>
</evidence>
<keyword evidence="3" id="KW-0106">Calcium</keyword>
<dbReference type="GO" id="GO:0030246">
    <property type="term" value="F:carbohydrate binding"/>
    <property type="evidence" value="ECO:0007669"/>
    <property type="project" value="InterPro"/>
</dbReference>
<dbReference type="GO" id="GO:0005975">
    <property type="term" value="P:carbohydrate metabolic process"/>
    <property type="evidence" value="ECO:0007669"/>
    <property type="project" value="InterPro"/>
</dbReference>
<dbReference type="EMBL" id="VZCB01000084">
    <property type="protein sequence ID" value="MQN81681.1"/>
    <property type="molecule type" value="Genomic_DNA"/>
</dbReference>
<evidence type="ECO:0000256" key="3">
    <source>
        <dbReference type="ARBA" id="ARBA00022837"/>
    </source>
</evidence>
<dbReference type="Proteomes" id="UP000480425">
    <property type="component" value="Unassembled WGS sequence"/>
</dbReference>
<dbReference type="PANTHER" id="PTHR11122:SF13">
    <property type="entry name" value="GLUCOSE-6-PHOSPHATE 1-EPIMERASE"/>
    <property type="match status" value="1"/>
</dbReference>
<evidence type="ECO:0000313" key="5">
    <source>
        <dbReference type="Proteomes" id="UP000480425"/>
    </source>
</evidence>
<dbReference type="InterPro" id="IPR014718">
    <property type="entry name" value="GH-type_carb-bd"/>
</dbReference>
<dbReference type="RefSeq" id="WP_153125060.1">
    <property type="nucleotide sequence ID" value="NZ_JAHOEO010000007.1"/>
</dbReference>
<comment type="caution">
    <text evidence="4">The sequence shown here is derived from an EMBL/GenBank/DDBJ whole genome shotgun (WGS) entry which is preliminary data.</text>
</comment>
<dbReference type="SUPFAM" id="SSF74650">
    <property type="entry name" value="Galactose mutarotase-like"/>
    <property type="match status" value="1"/>
</dbReference>
<dbReference type="GO" id="GO:0016853">
    <property type="term" value="F:isomerase activity"/>
    <property type="evidence" value="ECO:0007669"/>
    <property type="project" value="InterPro"/>
</dbReference>
<comment type="subunit">
    <text evidence="2">Monomer.</text>
</comment>
<dbReference type="InterPro" id="IPR037481">
    <property type="entry name" value="LacX"/>
</dbReference>
<dbReference type="OrthoDB" id="9795355at2"/>
<reference evidence="4 5" key="1">
    <citation type="submission" date="2019-09" db="EMBL/GenBank/DDBJ databases">
        <title>Distinct polysaccharide growth profiles of human intestinal Prevotella copri isolates.</title>
        <authorList>
            <person name="Fehlner-Peach H."/>
            <person name="Magnabosco C."/>
            <person name="Raghavan V."/>
            <person name="Scher J.U."/>
            <person name="Tett A."/>
            <person name="Cox L.M."/>
            <person name="Gottsegen C."/>
            <person name="Watters A."/>
            <person name="Wiltshire- Gordon J.D."/>
            <person name="Segata N."/>
            <person name="Bonneau R."/>
            <person name="Littman D.R."/>
        </authorList>
    </citation>
    <scope>NUCLEOTIDE SEQUENCE [LARGE SCALE GENOMIC DNA]</scope>
    <source>
        <strain evidence="5">iA622</strain>
    </source>
</reference>
<protein>
    <submittedName>
        <fullName evidence="4">Aldose 1-epimerase family protein</fullName>
    </submittedName>
</protein>
<proteinExistence type="predicted"/>
<dbReference type="AlphaFoldDB" id="A0A6G1U4I8"/>
<dbReference type="InterPro" id="IPR011013">
    <property type="entry name" value="Gal_mutarotase_sf_dom"/>
</dbReference>
<accession>A0A6G1U4I8</accession>
<dbReference type="InterPro" id="IPR008183">
    <property type="entry name" value="Aldose_1/G6P_1-epimerase"/>
</dbReference>
<sequence>MEQIKNDQLTVEISSLGAELQSIKDANGNEYLWDGDPKYWGRHSPLLFPIVGGLWKDTYRIDDKEYTQPRHGFGKLVDFKLVGKTGDRLTFAFIDNEETFKNYPFHFNLAVSYRLAGNELHVIWHVENTDDKVIYFQIGGHPAFKVPGCEKGEKLKATLKLDNEAPTRLFATIGGCVDPNARETVQTDNGILEVTDESFADDAYIFDKSQVKQISLLNEKGEPHVTVEFKTPAVGVWNPGNHAPFVCIEPWFGTCDWAEYTGEFKDKYMMNSLQPGASFMSEYIIRIEK</sequence>
<comment type="cofactor">
    <cofactor evidence="1">
        <name>Ca(2+)</name>
        <dbReference type="ChEBI" id="CHEBI:29108"/>
    </cofactor>
</comment>
<dbReference type="PANTHER" id="PTHR11122">
    <property type="entry name" value="APOSPORY-ASSOCIATED PROTEIN C-RELATED"/>
    <property type="match status" value="1"/>
</dbReference>
<dbReference type="CDD" id="cd09024">
    <property type="entry name" value="Aldose_epim_lacX"/>
    <property type="match status" value="1"/>
</dbReference>
<organism evidence="4 5">
    <name type="scientific">Segatella copri</name>
    <dbReference type="NCBI Taxonomy" id="165179"/>
    <lineage>
        <taxon>Bacteria</taxon>
        <taxon>Pseudomonadati</taxon>
        <taxon>Bacteroidota</taxon>
        <taxon>Bacteroidia</taxon>
        <taxon>Bacteroidales</taxon>
        <taxon>Prevotellaceae</taxon>
        <taxon>Segatella</taxon>
    </lineage>
</organism>